<sequence>MNLVMPPDEYYHAPRRPSLLAALVDVKFERAVTPLLVRWVYLGTLVVVGFGVVFGLLWVWSLATWMGGALWLAAPIVLGWGLVTLLTVRITCEWTLTRFQRAWPSQPQTAMRQAFAASAPSTPAHNPGGTPTSTPTVRGQADPERRAARGPSTGSHAAVP</sequence>
<name>A0ABX8QUN8_9ACTN</name>
<evidence type="ECO:0000256" key="2">
    <source>
        <dbReference type="SAM" id="Phobius"/>
    </source>
</evidence>
<dbReference type="Pfam" id="PF14110">
    <property type="entry name" value="DUF4282"/>
    <property type="match status" value="1"/>
</dbReference>
<dbReference type="InterPro" id="IPR025557">
    <property type="entry name" value="DUF4282"/>
</dbReference>
<feature type="transmembrane region" description="Helical" evidence="2">
    <location>
        <begin position="39"/>
        <end position="63"/>
    </location>
</feature>
<dbReference type="Proteomes" id="UP001049518">
    <property type="component" value="Chromosome"/>
</dbReference>
<keyword evidence="2" id="KW-1133">Transmembrane helix</keyword>
<proteinExistence type="predicted"/>
<organism evidence="3 4">
    <name type="scientific">Actinomadura graeca</name>
    <dbReference type="NCBI Taxonomy" id="2750812"/>
    <lineage>
        <taxon>Bacteria</taxon>
        <taxon>Bacillati</taxon>
        <taxon>Actinomycetota</taxon>
        <taxon>Actinomycetes</taxon>
        <taxon>Streptosporangiales</taxon>
        <taxon>Thermomonosporaceae</taxon>
        <taxon>Actinomadura</taxon>
    </lineage>
</organism>
<evidence type="ECO:0000313" key="4">
    <source>
        <dbReference type="Proteomes" id="UP001049518"/>
    </source>
</evidence>
<feature type="compositionally biased region" description="Polar residues" evidence="1">
    <location>
        <begin position="119"/>
        <end position="137"/>
    </location>
</feature>
<feature type="region of interest" description="Disordered" evidence="1">
    <location>
        <begin position="114"/>
        <end position="160"/>
    </location>
</feature>
<evidence type="ECO:0000313" key="3">
    <source>
        <dbReference type="EMBL" id="QXJ22540.1"/>
    </source>
</evidence>
<keyword evidence="4" id="KW-1185">Reference proteome</keyword>
<gene>
    <name evidence="3" type="ORF">AGRA3207_003557</name>
</gene>
<accession>A0ABX8QUN8</accession>
<feature type="transmembrane region" description="Helical" evidence="2">
    <location>
        <begin position="69"/>
        <end position="92"/>
    </location>
</feature>
<evidence type="ECO:0000256" key="1">
    <source>
        <dbReference type="SAM" id="MobiDB-lite"/>
    </source>
</evidence>
<dbReference type="EMBL" id="CP059572">
    <property type="protein sequence ID" value="QXJ22540.1"/>
    <property type="molecule type" value="Genomic_DNA"/>
</dbReference>
<keyword evidence="2" id="KW-0812">Transmembrane</keyword>
<reference evidence="3" key="1">
    <citation type="submission" date="2020-07" db="EMBL/GenBank/DDBJ databases">
        <authorList>
            <person name="Tarantini F.S."/>
            <person name="Hong K.W."/>
            <person name="Chan K.G."/>
        </authorList>
    </citation>
    <scope>NUCLEOTIDE SEQUENCE</scope>
    <source>
        <strain evidence="3">32-07</strain>
    </source>
</reference>
<protein>
    <submittedName>
        <fullName evidence="3">DUF4282 domain-containing protein</fullName>
    </submittedName>
</protein>
<keyword evidence="2" id="KW-0472">Membrane</keyword>